<dbReference type="PATRIC" id="fig|1454003.3.peg.3198"/>
<dbReference type="Pfam" id="PF00550">
    <property type="entry name" value="PP-binding"/>
    <property type="match status" value="1"/>
</dbReference>
<evidence type="ECO:0000313" key="3">
    <source>
        <dbReference type="Proteomes" id="UP000021816"/>
    </source>
</evidence>
<dbReference type="InterPro" id="IPR009081">
    <property type="entry name" value="PP-bd_ACP"/>
</dbReference>
<dbReference type="Proteomes" id="UP000021816">
    <property type="component" value="Unassembled WGS sequence"/>
</dbReference>
<organism evidence="2 3">
    <name type="scientific">Candidatus Accumulibacter appositus</name>
    <dbReference type="NCBI Taxonomy" id="1454003"/>
    <lineage>
        <taxon>Bacteria</taxon>
        <taxon>Pseudomonadati</taxon>
        <taxon>Pseudomonadota</taxon>
        <taxon>Betaproteobacteria</taxon>
        <taxon>Candidatus Accumulibacter</taxon>
    </lineage>
</organism>
<name>A0A011N6S0_9PROT</name>
<sequence>MDFKPVLVDFIAAELLDGVQVDVDEGLLVDGMVDSLGMMRLVAHIEALCGIDVPVDDFVIENFRSVAAIDDYLRRTGAQAIDAPGAR</sequence>
<dbReference type="EMBL" id="JEMX01000075">
    <property type="protein sequence ID" value="EXI78298.1"/>
    <property type="molecule type" value="Genomic_DNA"/>
</dbReference>
<evidence type="ECO:0000313" key="2">
    <source>
        <dbReference type="EMBL" id="EXI78298.1"/>
    </source>
</evidence>
<dbReference type="STRING" id="1454003.AW10_03142"/>
<accession>A0A011N6S0</accession>
<keyword evidence="2" id="KW-0436">Ligase</keyword>
<dbReference type="InterPro" id="IPR036736">
    <property type="entry name" value="ACP-like_sf"/>
</dbReference>
<dbReference type="GO" id="GO:0016874">
    <property type="term" value="F:ligase activity"/>
    <property type="evidence" value="ECO:0007669"/>
    <property type="project" value="UniProtKB-KW"/>
</dbReference>
<protein>
    <submittedName>
        <fullName evidence="2">D-alanine--poly(Phosphoribitol) ligase subunit 2</fullName>
    </submittedName>
</protein>
<dbReference type="AlphaFoldDB" id="A0A011N6S0"/>
<gene>
    <name evidence="2" type="ORF">AW10_03142</name>
</gene>
<comment type="caution">
    <text evidence="2">The sequence shown here is derived from an EMBL/GenBank/DDBJ whole genome shotgun (WGS) entry which is preliminary data.</text>
</comment>
<feature type="domain" description="Carrier" evidence="1">
    <location>
        <begin position="1"/>
        <end position="77"/>
    </location>
</feature>
<dbReference type="PROSITE" id="PS50075">
    <property type="entry name" value="CARRIER"/>
    <property type="match status" value="1"/>
</dbReference>
<dbReference type="Gene3D" id="1.10.1200.10">
    <property type="entry name" value="ACP-like"/>
    <property type="match status" value="1"/>
</dbReference>
<reference evidence="2 3" key="1">
    <citation type="submission" date="2014-02" db="EMBL/GenBank/DDBJ databases">
        <title>Expanding our view of genomic diversity in Candidatus Accumulibacter clades.</title>
        <authorList>
            <person name="Skennerton C.T."/>
            <person name="Barr J.J."/>
            <person name="Slater F.R."/>
            <person name="Bond P.L."/>
            <person name="Tyson G.W."/>
        </authorList>
    </citation>
    <scope>NUCLEOTIDE SEQUENCE [LARGE SCALE GENOMIC DNA]</scope>
    <source>
        <strain evidence="3">BA-92</strain>
    </source>
</reference>
<evidence type="ECO:0000259" key="1">
    <source>
        <dbReference type="PROSITE" id="PS50075"/>
    </source>
</evidence>
<proteinExistence type="predicted"/>
<dbReference type="SUPFAM" id="SSF47336">
    <property type="entry name" value="ACP-like"/>
    <property type="match status" value="1"/>
</dbReference>